<gene>
    <name evidence="1" type="ORF">SAMN04488498_11437</name>
</gene>
<evidence type="ECO:0000313" key="2">
    <source>
        <dbReference type="Proteomes" id="UP000323300"/>
    </source>
</evidence>
<evidence type="ECO:0000313" key="1">
    <source>
        <dbReference type="EMBL" id="SFK83378.1"/>
    </source>
</evidence>
<accession>A0A1I4CQ38</accession>
<organism evidence="1 2">
    <name type="scientific">Neomesorhizobium albiziae</name>
    <dbReference type="NCBI Taxonomy" id="335020"/>
    <lineage>
        <taxon>Bacteria</taxon>
        <taxon>Pseudomonadati</taxon>
        <taxon>Pseudomonadota</taxon>
        <taxon>Alphaproteobacteria</taxon>
        <taxon>Hyphomicrobiales</taxon>
        <taxon>Phyllobacteriaceae</taxon>
        <taxon>Neomesorhizobium</taxon>
    </lineage>
</organism>
<keyword evidence="2" id="KW-1185">Reference proteome</keyword>
<protein>
    <submittedName>
        <fullName evidence="1">Uncharacterized protein</fullName>
    </submittedName>
</protein>
<reference evidence="1 2" key="1">
    <citation type="submission" date="2016-10" db="EMBL/GenBank/DDBJ databases">
        <authorList>
            <person name="Varghese N."/>
            <person name="Submissions S."/>
        </authorList>
    </citation>
    <scope>NUCLEOTIDE SEQUENCE [LARGE SCALE GENOMIC DNA]</scope>
    <source>
        <strain evidence="1 2">DSM 21822</strain>
    </source>
</reference>
<dbReference type="EMBL" id="FOSL01000014">
    <property type="protein sequence ID" value="SFK83378.1"/>
    <property type="molecule type" value="Genomic_DNA"/>
</dbReference>
<dbReference type="AlphaFoldDB" id="A0A1I4CQ38"/>
<name>A0A1I4CQ38_9HYPH</name>
<sequence>MLLGTQHLDIVAARSAPPRNSASRAALHVVGPYHPADYLRRLLKDPQAEAPPFFAAADPWRLAAEGEAEIPTLLVAPFLRSFARTLRREGLFRETYRASYDKSPAKHRNSATPRALKQGRHLVLPELGPTLEALPLASLFRGDVATINGVSGPRKGSNQVQIRGCSLHSEGLSAPHSPALFTCRASRRTAIIILLGNAVLARAFDRSAGFSR</sequence>
<proteinExistence type="predicted"/>
<dbReference type="Proteomes" id="UP000323300">
    <property type="component" value="Unassembled WGS sequence"/>
</dbReference>